<dbReference type="EMBL" id="JAYMYQ010000002">
    <property type="protein sequence ID" value="KAK7350362.1"/>
    <property type="molecule type" value="Genomic_DNA"/>
</dbReference>
<evidence type="ECO:0000256" key="1">
    <source>
        <dbReference type="SAM" id="MobiDB-lite"/>
    </source>
</evidence>
<feature type="compositionally biased region" description="Polar residues" evidence="1">
    <location>
        <begin position="275"/>
        <end position="295"/>
    </location>
</feature>
<feature type="compositionally biased region" description="Basic residues" evidence="1">
    <location>
        <begin position="1"/>
        <end position="16"/>
    </location>
</feature>
<dbReference type="GO" id="GO:0043622">
    <property type="term" value="P:cortical microtubule organization"/>
    <property type="evidence" value="ECO:0007669"/>
    <property type="project" value="TreeGrafter"/>
</dbReference>
<evidence type="ECO:0000313" key="3">
    <source>
        <dbReference type="Proteomes" id="UP001367508"/>
    </source>
</evidence>
<feature type="compositionally biased region" description="Polar residues" evidence="1">
    <location>
        <begin position="173"/>
        <end position="186"/>
    </location>
</feature>
<comment type="caution">
    <text evidence="2">The sequence shown here is derived from an EMBL/GenBank/DDBJ whole genome shotgun (WGS) entry which is preliminary data.</text>
</comment>
<reference evidence="2 3" key="1">
    <citation type="submission" date="2024-01" db="EMBL/GenBank/DDBJ databases">
        <title>The genomes of 5 underutilized Papilionoideae crops provide insights into root nodulation and disease resistanc.</title>
        <authorList>
            <person name="Jiang F."/>
        </authorList>
    </citation>
    <scope>NUCLEOTIDE SEQUENCE [LARGE SCALE GENOMIC DNA]</scope>
    <source>
        <strain evidence="2">LVBAO_FW01</strain>
        <tissue evidence="2">Leaves</tissue>
    </source>
</reference>
<feature type="compositionally biased region" description="Polar residues" evidence="1">
    <location>
        <begin position="93"/>
        <end position="110"/>
    </location>
</feature>
<dbReference type="Proteomes" id="UP001367508">
    <property type="component" value="Unassembled WGS sequence"/>
</dbReference>
<dbReference type="PANTHER" id="PTHR31949">
    <property type="entry name" value="GASTRIC MUCIN-LIKE PROTEIN"/>
    <property type="match status" value="1"/>
</dbReference>
<feature type="compositionally biased region" description="Low complexity" evidence="1">
    <location>
        <begin position="120"/>
        <end position="172"/>
    </location>
</feature>
<protein>
    <submittedName>
        <fullName evidence="2">Uncharacterized protein</fullName>
    </submittedName>
</protein>
<dbReference type="PANTHER" id="PTHR31949:SF2">
    <property type="entry name" value="OS05G0480600 PROTEIN"/>
    <property type="match status" value="1"/>
</dbReference>
<evidence type="ECO:0000313" key="2">
    <source>
        <dbReference type="EMBL" id="KAK7350362.1"/>
    </source>
</evidence>
<organism evidence="2 3">
    <name type="scientific">Canavalia gladiata</name>
    <name type="common">Sword bean</name>
    <name type="synonym">Dolichos gladiatus</name>
    <dbReference type="NCBI Taxonomy" id="3824"/>
    <lineage>
        <taxon>Eukaryota</taxon>
        <taxon>Viridiplantae</taxon>
        <taxon>Streptophyta</taxon>
        <taxon>Embryophyta</taxon>
        <taxon>Tracheophyta</taxon>
        <taxon>Spermatophyta</taxon>
        <taxon>Magnoliopsida</taxon>
        <taxon>eudicotyledons</taxon>
        <taxon>Gunneridae</taxon>
        <taxon>Pentapetalae</taxon>
        <taxon>rosids</taxon>
        <taxon>fabids</taxon>
        <taxon>Fabales</taxon>
        <taxon>Fabaceae</taxon>
        <taxon>Papilionoideae</taxon>
        <taxon>50 kb inversion clade</taxon>
        <taxon>NPAAA clade</taxon>
        <taxon>indigoferoid/millettioid clade</taxon>
        <taxon>Phaseoleae</taxon>
        <taxon>Canavalia</taxon>
    </lineage>
</organism>
<dbReference type="AlphaFoldDB" id="A0AAN9ME78"/>
<feature type="compositionally biased region" description="Low complexity" evidence="1">
    <location>
        <begin position="187"/>
        <end position="217"/>
    </location>
</feature>
<gene>
    <name evidence="2" type="ORF">VNO77_08899</name>
</gene>
<feature type="region of interest" description="Disordered" evidence="1">
    <location>
        <begin position="51"/>
        <end position="323"/>
    </location>
</feature>
<sequence>MNSRNVKKEHHHRRGHSFNGFPTIHTNSSHGKLPKLSFESARLATSEIDDLLSSTEGGKHDYDWLLTPPGTPHLPSSEGESQPTLVLPRSSLGRPTSNTNASRLSVSQSEKNNHTHCRATRSSSVTRTSNKSSSIPNIPPQSAARPSTPSNRTTASRPSTPSRISRSLPTPTNTFSDINKTRTLQCSRPSTPTSSSRPHTPANLHSPSRSLSRPSTPTRRHSMPPPSPTATSVPRPRPQPVVPPDFPLETPPNLRTTLPHRPVSAGRSRPGAVVTVTSNPNSETQASVSSISRRQPSPGVNRGRLSEYTGKSRGHANAAADARVPHALKSVKSSTTAPDNNVLGRTISKKSLDMAIRHMDIRNSSSSLRSVSSATLFPQSIRTSTPKAQQTRGMSAPASVNINGSLQSRNNTACFDVGNGTNKINGREIDEWRYFAKLSEVDAYENSLLLKEDLNNTNWLRGVDDKCDQGPIFDNGFESLPEPFGLL</sequence>
<proteinExistence type="predicted"/>
<name>A0AAN9ME78_CANGL</name>
<dbReference type="GO" id="GO:0055028">
    <property type="term" value="C:cortical microtubule"/>
    <property type="evidence" value="ECO:0007669"/>
    <property type="project" value="TreeGrafter"/>
</dbReference>
<feature type="region of interest" description="Disordered" evidence="1">
    <location>
        <begin position="1"/>
        <end position="33"/>
    </location>
</feature>
<accession>A0AAN9ME78</accession>
<keyword evidence="3" id="KW-1185">Reference proteome</keyword>
<feature type="compositionally biased region" description="Pro residues" evidence="1">
    <location>
        <begin position="235"/>
        <end position="250"/>
    </location>
</feature>